<evidence type="ECO:0000259" key="1">
    <source>
        <dbReference type="Pfam" id="PF15919"/>
    </source>
</evidence>
<dbReference type="Pfam" id="PF15919">
    <property type="entry name" value="HicB_lk_antitox"/>
    <property type="match status" value="1"/>
</dbReference>
<gene>
    <name evidence="2" type="ORF">BECKTC1821F_GA0114240_10655</name>
</gene>
<reference evidence="2" key="1">
    <citation type="submission" date="2019-02" db="EMBL/GenBank/DDBJ databases">
        <authorList>
            <person name="Gruber-Vodicka R. H."/>
            <person name="Seah K. B. B."/>
        </authorList>
    </citation>
    <scope>NUCLEOTIDE SEQUENCE</scope>
    <source>
        <strain evidence="2">BECK_BZ126</strain>
    </source>
</reference>
<proteinExistence type="predicted"/>
<dbReference type="Gene3D" id="3.30.160.250">
    <property type="match status" value="1"/>
</dbReference>
<feature type="domain" description="HicB-like antitoxin of toxin-antitoxin system" evidence="1">
    <location>
        <begin position="2"/>
        <end position="40"/>
    </location>
</feature>
<protein>
    <submittedName>
        <fullName evidence="2">HicB_like antitoxin of toxin-antitoxin system</fullName>
    </submittedName>
</protein>
<sequence>MVLTPVLSGCISEGDTREEAISNIRKAIDLYLEPVPEDDGAHFAEGAEFEITVRRRS</sequence>
<dbReference type="InterPro" id="IPR031807">
    <property type="entry name" value="HicB-like"/>
</dbReference>
<accession>A0A451A7A5</accession>
<dbReference type="SUPFAM" id="SSF143100">
    <property type="entry name" value="TTHA1013/TTHA0281-like"/>
    <property type="match status" value="1"/>
</dbReference>
<organism evidence="2">
    <name type="scientific">Candidatus Kentrum sp. TC</name>
    <dbReference type="NCBI Taxonomy" id="2126339"/>
    <lineage>
        <taxon>Bacteria</taxon>
        <taxon>Pseudomonadati</taxon>
        <taxon>Pseudomonadota</taxon>
        <taxon>Gammaproteobacteria</taxon>
        <taxon>Candidatus Kentrum</taxon>
    </lineage>
</organism>
<dbReference type="InterPro" id="IPR035069">
    <property type="entry name" value="TTHA1013/TTHA0281-like"/>
</dbReference>
<name>A0A451A7A5_9GAMM</name>
<evidence type="ECO:0000313" key="2">
    <source>
        <dbReference type="EMBL" id="VFK61911.1"/>
    </source>
</evidence>
<dbReference type="AlphaFoldDB" id="A0A451A7A5"/>
<dbReference type="EMBL" id="CAADFW010000065">
    <property type="protein sequence ID" value="VFK61911.1"/>
    <property type="molecule type" value="Genomic_DNA"/>
</dbReference>